<reference evidence="2" key="1">
    <citation type="submission" date="2021-02" db="EMBL/GenBank/DDBJ databases">
        <authorList>
            <person name="Nowell W R."/>
        </authorList>
    </citation>
    <scope>NUCLEOTIDE SEQUENCE</scope>
</reference>
<evidence type="ECO:0000313" key="3">
    <source>
        <dbReference type="Proteomes" id="UP000663845"/>
    </source>
</evidence>
<comment type="caution">
    <text evidence="2">The sequence shown here is derived from an EMBL/GenBank/DDBJ whole genome shotgun (WGS) entry which is preliminary data.</text>
</comment>
<dbReference type="Proteomes" id="UP000663845">
    <property type="component" value="Unassembled WGS sequence"/>
</dbReference>
<name>A0A815NKR4_9BILA</name>
<proteinExistence type="predicted"/>
<feature type="domain" description="F-box" evidence="1">
    <location>
        <begin position="12"/>
        <end position="59"/>
    </location>
</feature>
<dbReference type="InterPro" id="IPR001810">
    <property type="entry name" value="F-box_dom"/>
</dbReference>
<evidence type="ECO:0000259" key="1">
    <source>
        <dbReference type="PROSITE" id="PS50181"/>
    </source>
</evidence>
<accession>A0A815NKR4</accession>
<evidence type="ECO:0000313" key="2">
    <source>
        <dbReference type="EMBL" id="CAF1435139.1"/>
    </source>
</evidence>
<sequence>METTRRRNIETTTWFDYVPTEVLLMIFNYLSNNDIIYTFLFFNTRFNNLILQNQRYLQHLELPKKNFDTWKNILSIIGCLIESLNTNTFDFLFPLAYFPNLKSFTFSSSDFCLIDHMELIIKSKHFQQLHSFKIGGCGILFPRDSSYKPYSGHIILLSSEYVLENVFTRRNTLKIFHSALSTGVSLNYSTTYQTNANLHSLKLVLAEFRDIFKLISYTPNLEYLNVHCTSPATTGGRLIKTNIRLKSLYLKFSNYISFGVNYITLFNIDRLIDAINQFSSSLTCLSLDFVNLSTPTIDNFLFDRIQFRQLLQSMNELKQFHLYVKLVQLLDNKETLLSQFRDQFWVDHNWSFGMHAKYFYTLPFHFDHLHEFYGGFDDVQSTHSNILLNNDRTWSHVKSIDLLLTSKYDLNFLKQMKRKMPKLTFINFNSTDNISVKKSEDVCMKNHITFDKVTMIKCMNGSLEDEKEWLIHLLPNLKHLILNSTKLPSMSSELTPILNQRIKQLILMNYFSLEPLTEISYFYFSNVERISFKIYNNQLHEIERYADNIMVVLKNFKNLQILFITLMGDDNYIKSLSKRLRKLIQLP</sequence>
<dbReference type="PROSITE" id="PS50181">
    <property type="entry name" value="FBOX"/>
    <property type="match status" value="1"/>
</dbReference>
<organism evidence="2 3">
    <name type="scientific">Adineta steineri</name>
    <dbReference type="NCBI Taxonomy" id="433720"/>
    <lineage>
        <taxon>Eukaryota</taxon>
        <taxon>Metazoa</taxon>
        <taxon>Spiralia</taxon>
        <taxon>Gnathifera</taxon>
        <taxon>Rotifera</taxon>
        <taxon>Eurotatoria</taxon>
        <taxon>Bdelloidea</taxon>
        <taxon>Adinetida</taxon>
        <taxon>Adinetidae</taxon>
        <taxon>Adineta</taxon>
    </lineage>
</organism>
<dbReference type="AlphaFoldDB" id="A0A815NKR4"/>
<dbReference type="EMBL" id="CAJNOG010001351">
    <property type="protein sequence ID" value="CAF1435139.1"/>
    <property type="molecule type" value="Genomic_DNA"/>
</dbReference>
<protein>
    <recommendedName>
        <fullName evidence="1">F-box domain-containing protein</fullName>
    </recommendedName>
</protein>
<gene>
    <name evidence="2" type="ORF">JYZ213_LOCUS39799</name>
</gene>
<feature type="non-terminal residue" evidence="2">
    <location>
        <position position="587"/>
    </location>
</feature>